<keyword evidence="1" id="KW-0812">Transmembrane</keyword>
<keyword evidence="1" id="KW-0472">Membrane</keyword>
<evidence type="ECO:0000256" key="1">
    <source>
        <dbReference type="SAM" id="Phobius"/>
    </source>
</evidence>
<sequence>MEAGFDTGARSCSKRIMSKAFAIFMIALMAIQIVKPLGLPGLKKRGDFWKLAFVAMAAISITAALGHWS</sequence>
<keyword evidence="1" id="KW-1133">Transmembrane helix</keyword>
<comment type="caution">
    <text evidence="2">The sequence shown here is derived from an EMBL/GenBank/DDBJ whole genome shotgun (WGS) entry which is preliminary data.</text>
</comment>
<proteinExistence type="predicted"/>
<dbReference type="AlphaFoldDB" id="A0A371XEV2"/>
<protein>
    <submittedName>
        <fullName evidence="2">Uncharacterized protein</fullName>
    </submittedName>
</protein>
<accession>A0A371XEV2</accession>
<reference evidence="3" key="1">
    <citation type="submission" date="2018-08" db="EMBL/GenBank/DDBJ databases">
        <authorList>
            <person name="Im W.T."/>
        </authorList>
    </citation>
    <scope>NUCLEOTIDE SEQUENCE [LARGE SCALE GENOMIC DNA]</scope>
    <source>
        <strain evidence="3">LA-28</strain>
    </source>
</reference>
<organism evidence="2 3">
    <name type="scientific">Mesorhizobium denitrificans</name>
    <dbReference type="NCBI Taxonomy" id="2294114"/>
    <lineage>
        <taxon>Bacteria</taxon>
        <taxon>Pseudomonadati</taxon>
        <taxon>Pseudomonadota</taxon>
        <taxon>Alphaproteobacteria</taxon>
        <taxon>Hyphomicrobiales</taxon>
        <taxon>Phyllobacteriaceae</taxon>
        <taxon>Mesorhizobium</taxon>
    </lineage>
</organism>
<feature type="transmembrane region" description="Helical" evidence="1">
    <location>
        <begin position="48"/>
        <end position="68"/>
    </location>
</feature>
<dbReference type="EMBL" id="QURN01000006">
    <property type="protein sequence ID" value="RFC67761.1"/>
    <property type="molecule type" value="Genomic_DNA"/>
</dbReference>
<evidence type="ECO:0000313" key="3">
    <source>
        <dbReference type="Proteomes" id="UP000262379"/>
    </source>
</evidence>
<dbReference type="Proteomes" id="UP000262379">
    <property type="component" value="Unassembled WGS sequence"/>
</dbReference>
<feature type="transmembrane region" description="Helical" evidence="1">
    <location>
        <begin position="20"/>
        <end position="42"/>
    </location>
</feature>
<evidence type="ECO:0000313" key="2">
    <source>
        <dbReference type="EMBL" id="RFC67761.1"/>
    </source>
</evidence>
<name>A0A371XEV2_9HYPH</name>
<gene>
    <name evidence="2" type="ORF">DY251_09185</name>
</gene>
<keyword evidence="3" id="KW-1185">Reference proteome</keyword>